<proteinExistence type="predicted"/>
<gene>
    <name evidence="2" type="ORF">SPHA_59581</name>
</gene>
<feature type="region of interest" description="Disordered" evidence="1">
    <location>
        <begin position="21"/>
        <end position="69"/>
    </location>
</feature>
<dbReference type="EMBL" id="CAHIKZ030004123">
    <property type="protein sequence ID" value="CAE1307521.1"/>
    <property type="molecule type" value="Genomic_DNA"/>
</dbReference>
<dbReference type="Proteomes" id="UP000597762">
    <property type="component" value="Unassembled WGS sequence"/>
</dbReference>
<reference evidence="2" key="1">
    <citation type="submission" date="2021-01" db="EMBL/GenBank/DDBJ databases">
        <authorList>
            <person name="Li R."/>
            <person name="Bekaert M."/>
        </authorList>
    </citation>
    <scope>NUCLEOTIDE SEQUENCE</scope>
    <source>
        <strain evidence="2">Farmed</strain>
    </source>
</reference>
<organism evidence="2 3">
    <name type="scientific">Acanthosepion pharaonis</name>
    <name type="common">Pharaoh cuttlefish</name>
    <name type="synonym">Sepia pharaonis</name>
    <dbReference type="NCBI Taxonomy" id="158019"/>
    <lineage>
        <taxon>Eukaryota</taxon>
        <taxon>Metazoa</taxon>
        <taxon>Spiralia</taxon>
        <taxon>Lophotrochozoa</taxon>
        <taxon>Mollusca</taxon>
        <taxon>Cephalopoda</taxon>
        <taxon>Coleoidea</taxon>
        <taxon>Decapodiformes</taxon>
        <taxon>Sepiida</taxon>
        <taxon>Sepiina</taxon>
        <taxon>Sepiidae</taxon>
        <taxon>Acanthosepion</taxon>
    </lineage>
</organism>
<accession>A0A812DRW1</accession>
<feature type="compositionally biased region" description="Pro residues" evidence="1">
    <location>
        <begin position="200"/>
        <end position="212"/>
    </location>
</feature>
<comment type="caution">
    <text evidence="2">The sequence shown here is derived from an EMBL/GenBank/DDBJ whole genome shotgun (WGS) entry which is preliminary data.</text>
</comment>
<dbReference type="OrthoDB" id="6365503at2759"/>
<feature type="region of interest" description="Disordered" evidence="1">
    <location>
        <begin position="185"/>
        <end position="212"/>
    </location>
</feature>
<dbReference type="AlphaFoldDB" id="A0A812DRW1"/>
<protein>
    <submittedName>
        <fullName evidence="2">Uncharacterized protein</fullName>
    </submittedName>
</protein>
<evidence type="ECO:0000313" key="2">
    <source>
        <dbReference type="EMBL" id="CAE1307521.1"/>
    </source>
</evidence>
<evidence type="ECO:0000313" key="3">
    <source>
        <dbReference type="Proteomes" id="UP000597762"/>
    </source>
</evidence>
<feature type="region of interest" description="Disordered" evidence="1">
    <location>
        <begin position="88"/>
        <end position="128"/>
    </location>
</feature>
<keyword evidence="3" id="KW-1185">Reference proteome</keyword>
<evidence type="ECO:0000256" key="1">
    <source>
        <dbReference type="SAM" id="MobiDB-lite"/>
    </source>
</evidence>
<sequence length="212" mass="24387">MKAALELDSRFESVNMAPSFCRKRPRTQDDELDESIPISKRINSLNIESRSDCSPESAPSPDPVTAENGHSDLSFKLWQQQQQQQLQSVYAAADTRSKHYHQQHSTSSMSLSPILDNPHPNLHSQQQQHSTPAHLLHPQHNATEQTIMKKYSPELDESSNPYYYHINEILYKAHIARLERLAKPLHSQSPHHHHQQQQQQPPPPPPPFPFNR</sequence>
<feature type="compositionally biased region" description="Polar residues" evidence="1">
    <location>
        <begin position="41"/>
        <end position="54"/>
    </location>
</feature>
<name>A0A812DRW1_ACAPH</name>